<evidence type="ECO:0000313" key="2">
    <source>
        <dbReference type="EMBL" id="KAF2121444.1"/>
    </source>
</evidence>
<feature type="compositionally biased region" description="Basic and acidic residues" evidence="1">
    <location>
        <begin position="19"/>
        <end position="28"/>
    </location>
</feature>
<sequence>MTFLRDVGSTMWSYISPRKTQERRDKPFKVPSLPTPATSRKGKIILQGSSPGPNTRVQTWDVKTPSPTFSSDDPALLPPSPPTSLERPYTDFEGDTLIDHMEENLQKGEDEKYDANDETLVVDEGRYVLDQKVDVEAERKRREEQGRELRGAGWTEDAIFLFQKLGMRGFEPILPMEWFHDFGALPADLFTRKIDLAYVKALGDDFHAQKALDGLFNLGPRARDAILTDAHPRTAEWHIKRFVRQYNQWAMKDVGMDTIWRDLSLFEVVSGPKGVDADSMESKMKTKLQRLALHWNTAFRMTQHESLDAEAVPALPTLYGVISSHTIMAFVSYDPLSKDDILRTVAMFDWGQEGYDVWNVIAVAIFVIHCRNRMLELKDWIPEASVEASSDPDL</sequence>
<protein>
    <submittedName>
        <fullName evidence="2">Uncharacterized protein</fullName>
    </submittedName>
</protein>
<dbReference type="AlphaFoldDB" id="A0A6A5ZR48"/>
<accession>A0A6A5ZR48</accession>
<dbReference type="EMBL" id="ML977312">
    <property type="protein sequence ID" value="KAF2121444.1"/>
    <property type="molecule type" value="Genomic_DNA"/>
</dbReference>
<evidence type="ECO:0000256" key="1">
    <source>
        <dbReference type="SAM" id="MobiDB-lite"/>
    </source>
</evidence>
<organism evidence="2 3">
    <name type="scientific">Lophiotrema nucula</name>
    <dbReference type="NCBI Taxonomy" id="690887"/>
    <lineage>
        <taxon>Eukaryota</taxon>
        <taxon>Fungi</taxon>
        <taxon>Dikarya</taxon>
        <taxon>Ascomycota</taxon>
        <taxon>Pezizomycotina</taxon>
        <taxon>Dothideomycetes</taxon>
        <taxon>Pleosporomycetidae</taxon>
        <taxon>Pleosporales</taxon>
        <taxon>Lophiotremataceae</taxon>
        <taxon>Lophiotrema</taxon>
    </lineage>
</organism>
<feature type="region of interest" description="Disordered" evidence="1">
    <location>
        <begin position="15"/>
        <end position="89"/>
    </location>
</feature>
<proteinExistence type="predicted"/>
<evidence type="ECO:0000313" key="3">
    <source>
        <dbReference type="Proteomes" id="UP000799770"/>
    </source>
</evidence>
<dbReference type="OrthoDB" id="5286775at2759"/>
<feature type="compositionally biased region" description="Polar residues" evidence="1">
    <location>
        <begin position="47"/>
        <end position="58"/>
    </location>
</feature>
<name>A0A6A5ZR48_9PLEO</name>
<dbReference type="Proteomes" id="UP000799770">
    <property type="component" value="Unassembled WGS sequence"/>
</dbReference>
<gene>
    <name evidence="2" type="ORF">BDV96DRAFT_484261</name>
</gene>
<reference evidence="2" key="1">
    <citation type="journal article" date="2020" name="Stud. Mycol.">
        <title>101 Dothideomycetes genomes: a test case for predicting lifestyles and emergence of pathogens.</title>
        <authorList>
            <person name="Haridas S."/>
            <person name="Albert R."/>
            <person name="Binder M."/>
            <person name="Bloem J."/>
            <person name="Labutti K."/>
            <person name="Salamov A."/>
            <person name="Andreopoulos B."/>
            <person name="Baker S."/>
            <person name="Barry K."/>
            <person name="Bills G."/>
            <person name="Bluhm B."/>
            <person name="Cannon C."/>
            <person name="Castanera R."/>
            <person name="Culley D."/>
            <person name="Daum C."/>
            <person name="Ezra D."/>
            <person name="Gonzalez J."/>
            <person name="Henrissat B."/>
            <person name="Kuo A."/>
            <person name="Liang C."/>
            <person name="Lipzen A."/>
            <person name="Lutzoni F."/>
            <person name="Magnuson J."/>
            <person name="Mondo S."/>
            <person name="Nolan M."/>
            <person name="Ohm R."/>
            <person name="Pangilinan J."/>
            <person name="Park H.-J."/>
            <person name="Ramirez L."/>
            <person name="Alfaro M."/>
            <person name="Sun H."/>
            <person name="Tritt A."/>
            <person name="Yoshinaga Y."/>
            <person name="Zwiers L.-H."/>
            <person name="Turgeon B."/>
            <person name="Goodwin S."/>
            <person name="Spatafora J."/>
            <person name="Crous P."/>
            <person name="Grigoriev I."/>
        </authorList>
    </citation>
    <scope>NUCLEOTIDE SEQUENCE</scope>
    <source>
        <strain evidence="2">CBS 627.86</strain>
    </source>
</reference>
<keyword evidence="3" id="KW-1185">Reference proteome</keyword>